<comment type="cofactor">
    <cofactor evidence="1">
        <name>Mg(2+)</name>
        <dbReference type="ChEBI" id="CHEBI:18420"/>
    </cofactor>
</comment>
<organism evidence="4 5">
    <name type="scientific">Streptomyces noursei</name>
    <name type="common">Streptomyces albulus</name>
    <dbReference type="NCBI Taxonomy" id="1971"/>
    <lineage>
        <taxon>Bacteria</taxon>
        <taxon>Bacillati</taxon>
        <taxon>Actinomycetota</taxon>
        <taxon>Actinomycetes</taxon>
        <taxon>Kitasatosporales</taxon>
        <taxon>Streptomycetaceae</taxon>
        <taxon>Streptomyces</taxon>
    </lineage>
</organism>
<gene>
    <name evidence="4" type="ORF">SALB_01161</name>
</gene>
<dbReference type="InterPro" id="IPR015797">
    <property type="entry name" value="NUDIX_hydrolase-like_dom_sf"/>
</dbReference>
<dbReference type="AlphaFoldDB" id="A0A401QSW0"/>
<protein>
    <submittedName>
        <fullName evidence="4">DNA mismatch repair protein MutT</fullName>
    </submittedName>
</protein>
<keyword evidence="2" id="KW-0378">Hydrolase</keyword>
<dbReference type="PROSITE" id="PS51462">
    <property type="entry name" value="NUDIX"/>
    <property type="match status" value="1"/>
</dbReference>
<accession>A0A401QSW0</accession>
<dbReference type="InterPro" id="IPR020084">
    <property type="entry name" value="NUDIX_hydrolase_CS"/>
</dbReference>
<comment type="caution">
    <text evidence="4">The sequence shown here is derived from an EMBL/GenBank/DDBJ whole genome shotgun (WGS) entry which is preliminary data.</text>
</comment>
<dbReference type="PROSITE" id="PS00893">
    <property type="entry name" value="NUDIX_BOX"/>
    <property type="match status" value="1"/>
</dbReference>
<proteinExistence type="predicted"/>
<dbReference type="InterPro" id="IPR000086">
    <property type="entry name" value="NUDIX_hydrolase_dom"/>
</dbReference>
<reference evidence="4 5" key="1">
    <citation type="journal article" date="2019" name="Microbiol. Resour. Announc.">
        <title>Draft Genome Sequence of the Most Traditional epsilon-Poly-l-Lysine Producer, Streptomyces albulus NBRC14147.</title>
        <authorList>
            <person name="Yamanaka K."/>
            <person name="Hamano Y."/>
        </authorList>
    </citation>
    <scope>NUCLEOTIDE SEQUENCE [LARGE SCALE GENOMIC DNA]</scope>
    <source>
        <strain evidence="4 5">NBRC 14147</strain>
    </source>
</reference>
<dbReference type="RefSeq" id="WP_016570677.1">
    <property type="nucleotide sequence ID" value="NZ_BHXC01000006.1"/>
</dbReference>
<dbReference type="Pfam" id="PF00293">
    <property type="entry name" value="NUDIX"/>
    <property type="match status" value="1"/>
</dbReference>
<evidence type="ECO:0000313" key="5">
    <source>
        <dbReference type="Proteomes" id="UP000288351"/>
    </source>
</evidence>
<dbReference type="PANTHER" id="PTHR43046">
    <property type="entry name" value="GDP-MANNOSE MANNOSYL HYDROLASE"/>
    <property type="match status" value="1"/>
</dbReference>
<dbReference type="Gene3D" id="3.90.79.10">
    <property type="entry name" value="Nucleoside Triphosphate Pyrophosphohydrolase"/>
    <property type="match status" value="1"/>
</dbReference>
<evidence type="ECO:0000256" key="2">
    <source>
        <dbReference type="ARBA" id="ARBA00022801"/>
    </source>
</evidence>
<sequence>MPLRLRRSARALVLDDLDRLLLCRHALREQGAAVWAAPGGRIAPHEEPLTALRRELREEVGLVVQHDPPHVWHQEVVGAGYAVGHDGVVNDYFLVRTAGFTPCGALTAAELAAECIVGVQWWSPAEISAYRGPDLFSPRDLGTPLRELLSTGLPDEPLLLGL</sequence>
<feature type="domain" description="Nudix hydrolase" evidence="3">
    <location>
        <begin position="4"/>
        <end position="149"/>
    </location>
</feature>
<evidence type="ECO:0000313" key="4">
    <source>
        <dbReference type="EMBL" id="GCB88491.1"/>
    </source>
</evidence>
<dbReference type="EMBL" id="BHXC01000006">
    <property type="protein sequence ID" value="GCB88491.1"/>
    <property type="molecule type" value="Genomic_DNA"/>
</dbReference>
<evidence type="ECO:0000256" key="1">
    <source>
        <dbReference type="ARBA" id="ARBA00001946"/>
    </source>
</evidence>
<dbReference type="PANTHER" id="PTHR43046:SF14">
    <property type="entry name" value="MUTT_NUDIX FAMILY PROTEIN"/>
    <property type="match status" value="1"/>
</dbReference>
<evidence type="ECO:0000259" key="3">
    <source>
        <dbReference type="PROSITE" id="PS51462"/>
    </source>
</evidence>
<name>A0A401QSW0_STRNR</name>
<dbReference type="Proteomes" id="UP000288351">
    <property type="component" value="Unassembled WGS sequence"/>
</dbReference>
<dbReference type="SUPFAM" id="SSF55811">
    <property type="entry name" value="Nudix"/>
    <property type="match status" value="1"/>
</dbReference>
<dbReference type="GO" id="GO:0016787">
    <property type="term" value="F:hydrolase activity"/>
    <property type="evidence" value="ECO:0007669"/>
    <property type="project" value="UniProtKB-KW"/>
</dbReference>